<accession>A0AC61S8X3</accession>
<evidence type="ECO:0000313" key="1">
    <source>
        <dbReference type="EMBL" id="THG55326.1"/>
    </source>
</evidence>
<sequence>MPRAYIIKIILLLTAVVAHTTLAATTESHKFTLVIDAGHGGHDYGAVAGKINEKSINLATALEFGRLVERNMPDVKIVYTRKGDYFKTLQERASIANKANGNLFVSIHTNSVDKRNKRRTTIHGASTYTLGLHRSEENFAVAQRENSVMMLEDDYETKYLGFDPSSTESYIIFELSHDKNIDQSIDFAAKVQKQLSSTAGRADKGVRQAGFWVLAKTSMPAVLVELDFICNPNCAAFLNSKQGTQKMGKALYNAFCQYRKSYQADSVQPPLTTNTEQPADTASATAHEPEQANQNTESDEIIYKVQFLTSPTKLHENSEKLKGIKQFDFYIDNGTYKYTTGNHPTINQAKRNLRNIKDKFPDAFIIKTSNGKRVK</sequence>
<dbReference type="Proteomes" id="UP000305401">
    <property type="component" value="Unassembled WGS sequence"/>
</dbReference>
<keyword evidence="2" id="KW-1185">Reference proteome</keyword>
<name>A0AC61S8X3_9BACT</name>
<organism evidence="1 2">
    <name type="scientific">Muribaculum caecicola</name>
    <dbReference type="NCBI Taxonomy" id="3038144"/>
    <lineage>
        <taxon>Bacteria</taxon>
        <taxon>Pseudomonadati</taxon>
        <taxon>Bacteroidota</taxon>
        <taxon>Bacteroidia</taxon>
        <taxon>Bacteroidales</taxon>
        <taxon>Muribaculaceae</taxon>
        <taxon>Muribaculum</taxon>
    </lineage>
</organism>
<proteinExistence type="predicted"/>
<dbReference type="EMBL" id="SSTG01000002">
    <property type="protein sequence ID" value="THG55326.1"/>
    <property type="molecule type" value="Genomic_DNA"/>
</dbReference>
<protein>
    <submittedName>
        <fullName evidence="1">N-acetylmuramoyl-L-alanine amidase</fullName>
    </submittedName>
</protein>
<reference evidence="1" key="1">
    <citation type="submission" date="2019-04" db="EMBL/GenBank/DDBJ databases">
        <title>Microbes associate with the intestines of laboratory mice.</title>
        <authorList>
            <person name="Navarre W."/>
            <person name="Wong E."/>
            <person name="Huang K.C."/>
            <person name="Tropini C."/>
            <person name="Ng K."/>
            <person name="Yu B."/>
        </authorList>
    </citation>
    <scope>NUCLEOTIDE SEQUENCE</scope>
    <source>
        <strain evidence="1">NM86_A22</strain>
    </source>
</reference>
<gene>
    <name evidence="1" type="ORF">E5990_00535</name>
</gene>
<comment type="caution">
    <text evidence="1">The sequence shown here is derived from an EMBL/GenBank/DDBJ whole genome shotgun (WGS) entry which is preliminary data.</text>
</comment>
<evidence type="ECO:0000313" key="2">
    <source>
        <dbReference type="Proteomes" id="UP000305401"/>
    </source>
</evidence>